<feature type="non-terminal residue" evidence="1">
    <location>
        <position position="1"/>
    </location>
</feature>
<gene>
    <name evidence="1" type="ORF">BDZ94DRAFT_1275402</name>
</gene>
<name>A0A9P6CBX7_9AGAR</name>
<accession>A0A9P6CBX7</accession>
<comment type="caution">
    <text evidence="1">The sequence shown here is derived from an EMBL/GenBank/DDBJ whole genome shotgun (WGS) entry which is preliminary data.</text>
</comment>
<dbReference type="EMBL" id="MU150419">
    <property type="protein sequence ID" value="KAF9456520.1"/>
    <property type="molecule type" value="Genomic_DNA"/>
</dbReference>
<dbReference type="AlphaFoldDB" id="A0A9P6CBX7"/>
<protein>
    <submittedName>
        <fullName evidence="1">Uncharacterized protein</fullName>
    </submittedName>
</protein>
<reference evidence="1" key="1">
    <citation type="submission" date="2020-11" db="EMBL/GenBank/DDBJ databases">
        <authorList>
            <consortium name="DOE Joint Genome Institute"/>
            <person name="Ahrendt S."/>
            <person name="Riley R."/>
            <person name="Andreopoulos W."/>
            <person name="Labutti K."/>
            <person name="Pangilinan J."/>
            <person name="Ruiz-Duenas F.J."/>
            <person name="Barrasa J.M."/>
            <person name="Sanchez-Garcia M."/>
            <person name="Camarero S."/>
            <person name="Miyauchi S."/>
            <person name="Serrano A."/>
            <person name="Linde D."/>
            <person name="Babiker R."/>
            <person name="Drula E."/>
            <person name="Ayuso-Fernandez I."/>
            <person name="Pacheco R."/>
            <person name="Padilla G."/>
            <person name="Ferreira P."/>
            <person name="Barriuso J."/>
            <person name="Kellner H."/>
            <person name="Castanera R."/>
            <person name="Alfaro M."/>
            <person name="Ramirez L."/>
            <person name="Pisabarro A.G."/>
            <person name="Kuo A."/>
            <person name="Tritt A."/>
            <person name="Lipzen A."/>
            <person name="He G."/>
            <person name="Yan M."/>
            <person name="Ng V."/>
            <person name="Cullen D."/>
            <person name="Martin F."/>
            <person name="Rosso M.-N."/>
            <person name="Henrissat B."/>
            <person name="Hibbett D."/>
            <person name="Martinez A.T."/>
            <person name="Grigoriev I.V."/>
        </authorList>
    </citation>
    <scope>NUCLEOTIDE SEQUENCE</scope>
    <source>
        <strain evidence="1">CBS 247.69</strain>
    </source>
</reference>
<sequence>TSSPSVIQVPVPSQSSGTIPSPLVDLALVKTICKFVSLLATILCEYIPVMTYRPCFVYTFSIPLVYDMVLR</sequence>
<proteinExistence type="predicted"/>
<organism evidence="1 2">
    <name type="scientific">Collybia nuda</name>
    <dbReference type="NCBI Taxonomy" id="64659"/>
    <lineage>
        <taxon>Eukaryota</taxon>
        <taxon>Fungi</taxon>
        <taxon>Dikarya</taxon>
        <taxon>Basidiomycota</taxon>
        <taxon>Agaricomycotina</taxon>
        <taxon>Agaricomycetes</taxon>
        <taxon>Agaricomycetidae</taxon>
        <taxon>Agaricales</taxon>
        <taxon>Tricholomatineae</taxon>
        <taxon>Clitocybaceae</taxon>
        <taxon>Collybia</taxon>
    </lineage>
</organism>
<evidence type="ECO:0000313" key="1">
    <source>
        <dbReference type="EMBL" id="KAF9456520.1"/>
    </source>
</evidence>
<dbReference type="Proteomes" id="UP000807353">
    <property type="component" value="Unassembled WGS sequence"/>
</dbReference>
<evidence type="ECO:0000313" key="2">
    <source>
        <dbReference type="Proteomes" id="UP000807353"/>
    </source>
</evidence>
<keyword evidence="2" id="KW-1185">Reference proteome</keyword>